<sequence>TSCRPMMRQMSTGDPKQFWPGYKRSAITLRRMPRRSLWTSSSAARAIGRCNSCSNPSRHSCDHAAARHMPPSCDPHPRLAVLLGRIFLFENGKGLIFFLYANRISRSYNTTD</sequence>
<comment type="caution">
    <text evidence="1">The sequence shown here is derived from an EMBL/GenBank/DDBJ whole genome shotgun (WGS) entry which is preliminary data.</text>
</comment>
<keyword evidence="2" id="KW-1185">Reference proteome</keyword>
<evidence type="ECO:0000313" key="1">
    <source>
        <dbReference type="EMBL" id="GMT31494.1"/>
    </source>
</evidence>
<organism evidence="1 2">
    <name type="scientific">Pristionchus fissidentatus</name>
    <dbReference type="NCBI Taxonomy" id="1538716"/>
    <lineage>
        <taxon>Eukaryota</taxon>
        <taxon>Metazoa</taxon>
        <taxon>Ecdysozoa</taxon>
        <taxon>Nematoda</taxon>
        <taxon>Chromadorea</taxon>
        <taxon>Rhabditida</taxon>
        <taxon>Rhabditina</taxon>
        <taxon>Diplogasteromorpha</taxon>
        <taxon>Diplogasteroidea</taxon>
        <taxon>Neodiplogasteridae</taxon>
        <taxon>Pristionchus</taxon>
    </lineage>
</organism>
<dbReference type="Proteomes" id="UP001432322">
    <property type="component" value="Unassembled WGS sequence"/>
</dbReference>
<dbReference type="EMBL" id="BTSY01000006">
    <property type="protein sequence ID" value="GMT31494.1"/>
    <property type="molecule type" value="Genomic_DNA"/>
</dbReference>
<name>A0AAV5WP05_9BILA</name>
<dbReference type="AlphaFoldDB" id="A0AAV5WP05"/>
<proteinExistence type="predicted"/>
<reference evidence="1" key="1">
    <citation type="submission" date="2023-10" db="EMBL/GenBank/DDBJ databases">
        <title>Genome assembly of Pristionchus species.</title>
        <authorList>
            <person name="Yoshida K."/>
            <person name="Sommer R.J."/>
        </authorList>
    </citation>
    <scope>NUCLEOTIDE SEQUENCE</scope>
    <source>
        <strain evidence="1">RS5133</strain>
    </source>
</reference>
<protein>
    <submittedName>
        <fullName evidence="1">Uncharacterized protein</fullName>
    </submittedName>
</protein>
<feature type="non-terminal residue" evidence="1">
    <location>
        <position position="1"/>
    </location>
</feature>
<gene>
    <name evidence="1" type="ORF">PFISCL1PPCAC_22791</name>
</gene>
<accession>A0AAV5WP05</accession>
<evidence type="ECO:0000313" key="2">
    <source>
        <dbReference type="Proteomes" id="UP001432322"/>
    </source>
</evidence>